<protein>
    <recommendedName>
        <fullName evidence="3">tetrahydrofolate synthase</fullName>
        <ecNumber evidence="3">6.3.2.17</ecNumber>
    </recommendedName>
    <alternativeName>
        <fullName evidence="9">Tetrahydrofolylpolyglutamate synthase</fullName>
    </alternativeName>
</protein>
<evidence type="ECO:0000256" key="4">
    <source>
        <dbReference type="ARBA" id="ARBA00022598"/>
    </source>
</evidence>
<dbReference type="Proteomes" id="UP000886607">
    <property type="component" value="Unassembled WGS sequence"/>
</dbReference>
<evidence type="ECO:0000256" key="1">
    <source>
        <dbReference type="ARBA" id="ARBA00001946"/>
    </source>
</evidence>
<keyword evidence="5" id="KW-0479">Metal-binding</keyword>
<sequence>MIKTVQEAIQFIESRQSFGSKPGLQRINVLLDELNHPEKDLSIVHIAGTNGKGSTVSFLSAMLQETGLTIGTFTSPYIEELNERIAINGQPISDDALTNVMQKIQPRVSSADADSELSEITEFELLTAAAFLYFKEEEVDMVVAEVGLGGLYDSTNVVSPLLTAITTIGMDHMEVLGDTIEKIAEQKAGIIKKGVPVVTGKITANALAVIDDTAQRQQAEVSHFADDYQMVYKGPDAKWGEQFDFYNEQGKISGLTTSLLGKHQTENAAVAIQLFYFVCQIQHLPFSEKDVKKGLLKAQWPARLEKISQNPLIVLDGAHNEHAMKRLVENMNDEFKDQHIYVLFSALERKNVEGMLKQLLEISNAEIYLTSFDYPGVLRLEKNYQAINEKRINVASLWQFGLANILDKISNDDMILVTGSLYFVAEVRKLIKDLIS</sequence>
<dbReference type="InterPro" id="IPR013221">
    <property type="entry name" value="Mur_ligase_cen"/>
</dbReference>
<evidence type="ECO:0000313" key="15">
    <source>
        <dbReference type="EMBL" id="GEQ54867.1"/>
    </source>
</evidence>
<evidence type="ECO:0000256" key="10">
    <source>
        <dbReference type="ARBA" id="ARBA00047493"/>
    </source>
</evidence>
<dbReference type="FunFam" id="3.40.1190.10:FF:000011">
    <property type="entry name" value="Folylpolyglutamate synthase/dihydrofolate synthase"/>
    <property type="match status" value="1"/>
</dbReference>
<dbReference type="Proteomes" id="UP000886597">
    <property type="component" value="Unassembled WGS sequence"/>
</dbReference>
<keyword evidence="4 11" id="KW-0436">Ligase</keyword>
<dbReference type="SUPFAM" id="SSF53244">
    <property type="entry name" value="MurD-like peptide ligases, peptide-binding domain"/>
    <property type="match status" value="1"/>
</dbReference>
<accession>A0AAN4UCF0</accession>
<dbReference type="AlphaFoldDB" id="A0AAN4UCF0"/>
<dbReference type="GO" id="GO:0005524">
    <property type="term" value="F:ATP binding"/>
    <property type="evidence" value="ECO:0007669"/>
    <property type="project" value="UniProtKB-KW"/>
</dbReference>
<dbReference type="EMBL" id="BKBQ01000027">
    <property type="protein sequence ID" value="GEQ54867.1"/>
    <property type="molecule type" value="Genomic_DNA"/>
</dbReference>
<dbReference type="GO" id="GO:0046872">
    <property type="term" value="F:metal ion binding"/>
    <property type="evidence" value="ECO:0007669"/>
    <property type="project" value="UniProtKB-KW"/>
</dbReference>
<dbReference type="InterPro" id="IPR036565">
    <property type="entry name" value="Mur-like_cat_sf"/>
</dbReference>
<proteinExistence type="inferred from homology"/>
<dbReference type="PANTHER" id="PTHR11136">
    <property type="entry name" value="FOLYLPOLYGLUTAMATE SYNTHASE-RELATED"/>
    <property type="match status" value="1"/>
</dbReference>
<dbReference type="Pfam" id="PF02875">
    <property type="entry name" value="Mur_ligase_C"/>
    <property type="match status" value="1"/>
</dbReference>
<evidence type="ECO:0000256" key="5">
    <source>
        <dbReference type="ARBA" id="ARBA00022723"/>
    </source>
</evidence>
<gene>
    <name evidence="15" type="primary">folC_2</name>
    <name evidence="14" type="synonym">folC_1</name>
    <name evidence="14" type="ORF">TK11N_10750</name>
    <name evidence="15" type="ORF">TK2N_17110</name>
</gene>
<dbReference type="NCBIfam" id="TIGR01499">
    <property type="entry name" value="folC"/>
    <property type="match status" value="1"/>
</dbReference>
<evidence type="ECO:0000256" key="8">
    <source>
        <dbReference type="ARBA" id="ARBA00022842"/>
    </source>
</evidence>
<dbReference type="Pfam" id="PF08245">
    <property type="entry name" value="Mur_ligase_M"/>
    <property type="match status" value="1"/>
</dbReference>
<keyword evidence="8" id="KW-0460">Magnesium</keyword>
<evidence type="ECO:0000259" key="12">
    <source>
        <dbReference type="Pfam" id="PF02875"/>
    </source>
</evidence>
<dbReference type="GO" id="GO:0005737">
    <property type="term" value="C:cytoplasm"/>
    <property type="evidence" value="ECO:0007669"/>
    <property type="project" value="TreeGrafter"/>
</dbReference>
<evidence type="ECO:0000313" key="16">
    <source>
        <dbReference type="Proteomes" id="UP000886597"/>
    </source>
</evidence>
<evidence type="ECO:0000256" key="2">
    <source>
        <dbReference type="ARBA" id="ARBA00008276"/>
    </source>
</evidence>
<dbReference type="EMBL" id="BKBO01000014">
    <property type="protein sequence ID" value="GEQ49223.1"/>
    <property type="molecule type" value="Genomic_DNA"/>
</dbReference>
<comment type="catalytic activity">
    <reaction evidence="10">
        <text>(6S)-5,6,7,8-tetrahydrofolyl-(gamma-L-Glu)(n) + L-glutamate + ATP = (6S)-5,6,7,8-tetrahydrofolyl-(gamma-L-Glu)(n+1) + ADP + phosphate + H(+)</text>
        <dbReference type="Rhea" id="RHEA:10580"/>
        <dbReference type="Rhea" id="RHEA-COMP:14738"/>
        <dbReference type="Rhea" id="RHEA-COMP:14740"/>
        <dbReference type="ChEBI" id="CHEBI:15378"/>
        <dbReference type="ChEBI" id="CHEBI:29985"/>
        <dbReference type="ChEBI" id="CHEBI:30616"/>
        <dbReference type="ChEBI" id="CHEBI:43474"/>
        <dbReference type="ChEBI" id="CHEBI:141005"/>
        <dbReference type="ChEBI" id="CHEBI:456216"/>
        <dbReference type="EC" id="6.3.2.17"/>
    </reaction>
</comment>
<evidence type="ECO:0000256" key="9">
    <source>
        <dbReference type="ARBA" id="ARBA00030592"/>
    </source>
</evidence>
<dbReference type="InterPro" id="IPR001645">
    <property type="entry name" value="Folylpolyglutamate_synth"/>
</dbReference>
<organism evidence="15 16">
    <name type="scientific">Tetragenococcus koreensis</name>
    <dbReference type="NCBI Taxonomy" id="290335"/>
    <lineage>
        <taxon>Bacteria</taxon>
        <taxon>Bacillati</taxon>
        <taxon>Bacillota</taxon>
        <taxon>Bacilli</taxon>
        <taxon>Lactobacillales</taxon>
        <taxon>Enterococcaceae</taxon>
        <taxon>Tetragenococcus</taxon>
    </lineage>
</organism>
<name>A0AAN4UCF0_9ENTE</name>
<keyword evidence="7 11" id="KW-0067">ATP-binding</keyword>
<dbReference type="InterPro" id="IPR004101">
    <property type="entry name" value="Mur_ligase_C"/>
</dbReference>
<evidence type="ECO:0000313" key="14">
    <source>
        <dbReference type="EMBL" id="GEQ49223.1"/>
    </source>
</evidence>
<evidence type="ECO:0000256" key="7">
    <source>
        <dbReference type="ARBA" id="ARBA00022840"/>
    </source>
</evidence>
<dbReference type="EC" id="6.3.2.17" evidence="3"/>
<dbReference type="Gene3D" id="3.40.1190.10">
    <property type="entry name" value="Mur-like, catalytic domain"/>
    <property type="match status" value="1"/>
</dbReference>
<dbReference type="PIRSF" id="PIRSF001563">
    <property type="entry name" value="Folylpolyglu_synth"/>
    <property type="match status" value="1"/>
</dbReference>
<keyword evidence="17" id="KW-1185">Reference proteome</keyword>
<keyword evidence="6 11" id="KW-0547">Nucleotide-binding</keyword>
<evidence type="ECO:0000259" key="13">
    <source>
        <dbReference type="Pfam" id="PF08245"/>
    </source>
</evidence>
<reference evidence="15" key="2">
    <citation type="journal article" date="2020" name="Int. Dairy J.">
        <title>Lactic acid bacterial diversity in Brie cheese focusing on salt concentration and pH of isolation medium and characterisation of halophilic and alkaliphilic lactic acid bacterial isolates.</title>
        <authorList>
            <person name="Unno R."/>
            <person name="Matsutani M."/>
            <person name="Suzuki T."/>
            <person name="Kodama K."/>
            <person name="Matsushita H."/>
            <person name="Yamasato K."/>
            <person name="Koizumi Y."/>
            <person name="Ishikawa M."/>
        </authorList>
    </citation>
    <scope>NUCLEOTIDE SEQUENCE</scope>
    <source>
        <strain evidence="15">7C1</strain>
        <strain evidence="14">8C4</strain>
    </source>
</reference>
<dbReference type="InterPro" id="IPR036615">
    <property type="entry name" value="Mur_ligase_C_dom_sf"/>
</dbReference>
<dbReference type="PANTHER" id="PTHR11136:SF0">
    <property type="entry name" value="DIHYDROFOLATE SYNTHETASE-RELATED"/>
    <property type="match status" value="1"/>
</dbReference>
<comment type="similarity">
    <text evidence="2 11">Belongs to the folylpolyglutamate synthase family.</text>
</comment>
<evidence type="ECO:0000256" key="11">
    <source>
        <dbReference type="PIRNR" id="PIRNR001563"/>
    </source>
</evidence>
<dbReference type="Gene3D" id="3.90.190.20">
    <property type="entry name" value="Mur ligase, C-terminal domain"/>
    <property type="match status" value="1"/>
</dbReference>
<evidence type="ECO:0000256" key="6">
    <source>
        <dbReference type="ARBA" id="ARBA00022741"/>
    </source>
</evidence>
<feature type="domain" description="Mur ligase central" evidence="13">
    <location>
        <begin position="46"/>
        <end position="273"/>
    </location>
</feature>
<dbReference type="GO" id="GO:0004326">
    <property type="term" value="F:tetrahydrofolylpolyglutamate synthase activity"/>
    <property type="evidence" value="ECO:0007669"/>
    <property type="project" value="UniProtKB-EC"/>
</dbReference>
<evidence type="ECO:0000256" key="3">
    <source>
        <dbReference type="ARBA" id="ARBA00013025"/>
    </source>
</evidence>
<dbReference type="RefSeq" id="WP_202583830.1">
    <property type="nucleotide sequence ID" value="NZ_BKBO01000014.1"/>
</dbReference>
<dbReference type="SUPFAM" id="SSF53623">
    <property type="entry name" value="MurD-like peptide ligases, catalytic domain"/>
    <property type="match status" value="1"/>
</dbReference>
<comment type="caution">
    <text evidence="15">The sequence shown here is derived from an EMBL/GenBank/DDBJ whole genome shotgun (WGS) entry which is preliminary data.</text>
</comment>
<dbReference type="GO" id="GO:0008841">
    <property type="term" value="F:dihydrofolate synthase activity"/>
    <property type="evidence" value="ECO:0007669"/>
    <property type="project" value="TreeGrafter"/>
</dbReference>
<feature type="domain" description="Mur ligase C-terminal" evidence="12">
    <location>
        <begin position="303"/>
        <end position="420"/>
    </location>
</feature>
<reference evidence="15" key="1">
    <citation type="submission" date="2019-08" db="EMBL/GenBank/DDBJ databases">
        <authorList>
            <person name="Ishikawa M."/>
            <person name="Suzuki T."/>
            <person name="Matsutani M."/>
        </authorList>
    </citation>
    <scope>NUCLEOTIDE SEQUENCE</scope>
    <source>
        <strain evidence="15">7C1</strain>
        <strain evidence="14">8C4</strain>
    </source>
</reference>
<evidence type="ECO:0000313" key="17">
    <source>
        <dbReference type="Proteomes" id="UP000886607"/>
    </source>
</evidence>
<comment type="cofactor">
    <cofactor evidence="1">
        <name>Mg(2+)</name>
        <dbReference type="ChEBI" id="CHEBI:18420"/>
    </cofactor>
</comment>